<accession>A0AAD9G7P0</accession>
<reference evidence="1" key="1">
    <citation type="journal article" date="2014" name="Nucleic Acids Res.">
        <title>The evolutionary dynamics of variant antigen genes in Babesia reveal a history of genomic innovation underlying host-parasite interaction.</title>
        <authorList>
            <person name="Jackson A.P."/>
            <person name="Otto T.D."/>
            <person name="Darby A."/>
            <person name="Ramaprasad A."/>
            <person name="Xia D."/>
            <person name="Echaide I.E."/>
            <person name="Farber M."/>
            <person name="Gahlot S."/>
            <person name="Gamble J."/>
            <person name="Gupta D."/>
            <person name="Gupta Y."/>
            <person name="Jackson L."/>
            <person name="Malandrin L."/>
            <person name="Malas T.B."/>
            <person name="Moussa E."/>
            <person name="Nair M."/>
            <person name="Reid A.J."/>
            <person name="Sanders M."/>
            <person name="Sharma J."/>
            <person name="Tracey A."/>
            <person name="Quail M.A."/>
            <person name="Weir W."/>
            <person name="Wastling J.M."/>
            <person name="Hall N."/>
            <person name="Willadsen P."/>
            <person name="Lingelbach K."/>
            <person name="Shiels B."/>
            <person name="Tait A."/>
            <person name="Berriman M."/>
            <person name="Allred D.R."/>
            <person name="Pain A."/>
        </authorList>
    </citation>
    <scope>NUCLEOTIDE SEQUENCE</scope>
    <source>
        <strain evidence="1">1802A</strain>
    </source>
</reference>
<sequence length="347" mass="39632">MYAASGLGYMTAVKTCIHHHFKGIPYLSFPQLRRQTSSRHVFRTCLLSNENAQSGWVSLNSLYSKPSSAACSEDGQPEDSAQSHGNIGAIKTPSQLLFVARRGLRCQVFDTKLWLDIYQRTVDLRDMFIPRQWVEMVHIFKRIKVRQPGLLDMATKELLYHLERLSLEDLSKLALSFAYHYYCQNAMFSRIASVVTTRIQRQNMHSVPSQVSESTEEPPPRHPLSRITSYTHLIGAFAKCNIPHKELFEAVATELLTLIHSREMLIPAAFLVKIFASYARFGYRHHKLFDALCKEMVTAKLSETELLQLQGMMKTLEYQNDLMLNVFAYRLGNADVAKTLPRALASQ</sequence>
<organism evidence="1 2">
    <name type="scientific">Babesia divergens</name>
    <dbReference type="NCBI Taxonomy" id="32595"/>
    <lineage>
        <taxon>Eukaryota</taxon>
        <taxon>Sar</taxon>
        <taxon>Alveolata</taxon>
        <taxon>Apicomplexa</taxon>
        <taxon>Aconoidasida</taxon>
        <taxon>Piroplasmida</taxon>
        <taxon>Babesiidae</taxon>
        <taxon>Babesia</taxon>
    </lineage>
</organism>
<reference evidence="1" key="2">
    <citation type="submission" date="2021-05" db="EMBL/GenBank/DDBJ databases">
        <authorList>
            <person name="Pain A."/>
        </authorList>
    </citation>
    <scope>NUCLEOTIDE SEQUENCE</scope>
    <source>
        <strain evidence="1">1802A</strain>
    </source>
</reference>
<name>A0AAD9G7P0_BABDI</name>
<dbReference type="EMBL" id="JAHBMH010000073">
    <property type="protein sequence ID" value="KAK1933299.1"/>
    <property type="molecule type" value="Genomic_DNA"/>
</dbReference>
<protein>
    <submittedName>
        <fullName evidence="1">Uncharacterized protein</fullName>
    </submittedName>
</protein>
<evidence type="ECO:0000313" key="2">
    <source>
        <dbReference type="Proteomes" id="UP001195914"/>
    </source>
</evidence>
<proteinExistence type="predicted"/>
<gene>
    <name evidence="1" type="ORF">X943_003054</name>
</gene>
<dbReference type="AlphaFoldDB" id="A0AAD9G7P0"/>
<comment type="caution">
    <text evidence="1">The sequence shown here is derived from an EMBL/GenBank/DDBJ whole genome shotgun (WGS) entry which is preliminary data.</text>
</comment>
<evidence type="ECO:0000313" key="1">
    <source>
        <dbReference type="EMBL" id="KAK1933299.1"/>
    </source>
</evidence>
<dbReference type="Proteomes" id="UP001195914">
    <property type="component" value="Unassembled WGS sequence"/>
</dbReference>
<keyword evidence="2" id="KW-1185">Reference proteome</keyword>